<keyword evidence="6" id="KW-1185">Reference proteome</keyword>
<dbReference type="GO" id="GO:0050519">
    <property type="term" value="F:holo-citrate lyase synthase activity"/>
    <property type="evidence" value="ECO:0007669"/>
    <property type="project" value="UniProtKB-EC"/>
</dbReference>
<dbReference type="RefSeq" id="WP_008826037.1">
    <property type="nucleotide sequence ID" value="NZ_AFNU02000001.1"/>
</dbReference>
<dbReference type="GO" id="GO:0016829">
    <property type="term" value="F:lyase activity"/>
    <property type="evidence" value="ECO:0007669"/>
    <property type="project" value="UniProtKB-KW"/>
</dbReference>
<dbReference type="NCBIfam" id="TIGR03124">
    <property type="entry name" value="citrate_citX"/>
    <property type="match status" value="1"/>
</dbReference>
<dbReference type="AlphaFoldDB" id="U2EGX5"/>
<evidence type="ECO:0000256" key="2">
    <source>
        <dbReference type="ARBA" id="ARBA00022679"/>
    </source>
</evidence>
<reference evidence="5 6" key="2">
    <citation type="journal article" date="2013" name="PLoS ONE">
        <title>INDIGO - INtegrated Data Warehouse of MIcrobial GenOmes with Examples from the Red Sea Extremophiles.</title>
        <authorList>
            <person name="Alam I."/>
            <person name="Antunes A."/>
            <person name="Kamau A.A."/>
            <person name="Ba Alawi W."/>
            <person name="Kalkatawi M."/>
            <person name="Stingl U."/>
            <person name="Bajic V.B."/>
        </authorList>
    </citation>
    <scope>NUCLEOTIDE SEQUENCE [LARGE SCALE GENOMIC DNA]</scope>
    <source>
        <strain evidence="5 6">SSD-17B</strain>
    </source>
</reference>
<keyword evidence="5" id="KW-0456">Lyase</keyword>
<proteinExistence type="predicted"/>
<dbReference type="EC" id="2.7.7.61" evidence="1"/>
<protein>
    <recommendedName>
        <fullName evidence="1">citrate lyase holo-[acyl-carrier protein] synthase</fullName>
        <ecNumber evidence="1">2.7.7.61</ecNumber>
    </recommendedName>
</protein>
<comment type="caution">
    <text evidence="5">The sequence shown here is derived from an EMBL/GenBank/DDBJ whole genome shotgun (WGS) entry which is preliminary data.</text>
</comment>
<organism evidence="5 6">
    <name type="scientific">Haloplasma contractile SSD-17B</name>
    <dbReference type="NCBI Taxonomy" id="1033810"/>
    <lineage>
        <taxon>Bacteria</taxon>
        <taxon>Bacillati</taxon>
        <taxon>Mycoplasmatota</taxon>
        <taxon>Mollicutes</taxon>
        <taxon>Haloplasmatales</taxon>
        <taxon>Haloplasmataceae</taxon>
        <taxon>Haloplasma</taxon>
    </lineage>
</organism>
<evidence type="ECO:0000256" key="4">
    <source>
        <dbReference type="ARBA" id="ARBA00048574"/>
    </source>
</evidence>
<dbReference type="InParanoid" id="U2EGX5"/>
<dbReference type="GO" id="GO:0051191">
    <property type="term" value="P:prosthetic group biosynthetic process"/>
    <property type="evidence" value="ECO:0007669"/>
    <property type="project" value="InterPro"/>
</dbReference>
<dbReference type="eggNOG" id="COG3697">
    <property type="taxonomic scope" value="Bacteria"/>
</dbReference>
<dbReference type="OrthoDB" id="3196716at2"/>
<keyword evidence="2 5" id="KW-0808">Transferase</keyword>
<dbReference type="STRING" id="1033810.HLPCO_000522"/>
<dbReference type="EMBL" id="AFNU02000001">
    <property type="protein sequence ID" value="ERJ13856.1"/>
    <property type="molecule type" value="Genomic_DNA"/>
</dbReference>
<evidence type="ECO:0000313" key="6">
    <source>
        <dbReference type="Proteomes" id="UP000005707"/>
    </source>
</evidence>
<keyword evidence="3 5" id="KW-0548">Nucleotidyltransferase</keyword>
<evidence type="ECO:0000313" key="5">
    <source>
        <dbReference type="EMBL" id="ERJ13856.1"/>
    </source>
</evidence>
<evidence type="ECO:0000256" key="3">
    <source>
        <dbReference type="ARBA" id="ARBA00022695"/>
    </source>
</evidence>
<comment type="catalytic activity">
    <reaction evidence="4">
        <text>apo-[citrate lyase ACP] + 2'-(5''-triphospho-alpha-D-ribosyl)-3'-dephospho-CoA = holo-[citrate lyase ACP] + diphosphate</text>
        <dbReference type="Rhea" id="RHEA:16333"/>
        <dbReference type="Rhea" id="RHEA-COMP:10157"/>
        <dbReference type="Rhea" id="RHEA-COMP:10158"/>
        <dbReference type="ChEBI" id="CHEBI:29999"/>
        <dbReference type="ChEBI" id="CHEBI:33019"/>
        <dbReference type="ChEBI" id="CHEBI:61378"/>
        <dbReference type="ChEBI" id="CHEBI:82683"/>
        <dbReference type="EC" id="2.7.7.61"/>
    </reaction>
</comment>
<dbReference type="Proteomes" id="UP000005707">
    <property type="component" value="Unassembled WGS sequence"/>
</dbReference>
<gene>
    <name evidence="5" type="primary">citX</name>
    <name evidence="5" type="ORF">HLPCO_000522</name>
</gene>
<dbReference type="InterPro" id="IPR005551">
    <property type="entry name" value="CitX"/>
</dbReference>
<sequence>MNQNQINEEQIRLKMKILDAREKRVNTIKDNLKSNHVIISLRANYPGDYKDQAVTRTLVNELDIHLHQTFTICKRVSLNCGEGLVYIYQIQSTDAKLIKEQTIRIEDQHPLGRLIDLDVYYRTVQSLSRLDMSHNVRKCFLCEKEAFHCIRSKNHAVDELTSYIHRVVRQYEKRGLLSQTN</sequence>
<reference evidence="5 6" key="1">
    <citation type="journal article" date="2011" name="J. Bacteriol.">
        <title>Genome sequence of Haloplasma contractile, an unusual contractile bacterium from a deep-sea anoxic brine lake.</title>
        <authorList>
            <person name="Antunes A."/>
            <person name="Alam I."/>
            <person name="El Dorry H."/>
            <person name="Siam R."/>
            <person name="Robertson A."/>
            <person name="Bajic V.B."/>
            <person name="Stingl U."/>
        </authorList>
    </citation>
    <scope>NUCLEOTIDE SEQUENCE [LARGE SCALE GENOMIC DNA]</scope>
    <source>
        <strain evidence="5 6">SSD-17B</strain>
    </source>
</reference>
<accession>U2EGX5</accession>
<dbReference type="Pfam" id="PF03802">
    <property type="entry name" value="CitX"/>
    <property type="match status" value="1"/>
</dbReference>
<name>U2EGX5_9MOLU</name>
<evidence type="ECO:0000256" key="1">
    <source>
        <dbReference type="ARBA" id="ARBA00012524"/>
    </source>
</evidence>